<proteinExistence type="predicted"/>
<sequence length="325" mass="35233">MFIMGLDIGYSNLKVVFGEPGNRQEAVLPVGAGPATLMPRNTFGGAVDAIYVDVDGEPYVAGVEPDRLQGWARELNDSYITSKAYKALFYAALSISGQEVIDRLVTGLPVSHYNDKYISKLVDMMQGEHQIAPKVSLEVKEVLVVPQPGGAYHHTFENISDKSILELISFGRSVVIDPGYFSVDYVALTEGEIRYLSSGSSLEAMSFLMKATSEEIQKDYSVAPSVESLEKAVRGNRPFIVHNGRKVELASYLKKAEEAVAPIAMTEVKNTMRKDGHGADVLIIAGGGANFYKKAAETIFPDAVVVVPENPVIANADGFWHLGAV</sequence>
<dbReference type="InterPro" id="IPR043129">
    <property type="entry name" value="ATPase_NBD"/>
</dbReference>
<evidence type="ECO:0000313" key="4">
    <source>
        <dbReference type="Proteomes" id="UP000294489"/>
    </source>
</evidence>
<accession>A0A4R8FEC3</accession>
<gene>
    <name evidence="3" type="ORF">DFO67_1332</name>
</gene>
<evidence type="ECO:0000259" key="2">
    <source>
        <dbReference type="Pfam" id="PF21522"/>
    </source>
</evidence>
<name>A0A4R8FEC3_9GAMM</name>
<dbReference type="OrthoDB" id="143284at2"/>
<evidence type="ECO:0000259" key="1">
    <source>
        <dbReference type="Pfam" id="PF17989"/>
    </source>
</evidence>
<dbReference type="InterPro" id="IPR040607">
    <property type="entry name" value="ALP_N"/>
</dbReference>
<feature type="domain" description="Actin homologue MreB-like C-terminal" evidence="2">
    <location>
        <begin position="175"/>
        <end position="294"/>
    </location>
</feature>
<dbReference type="EMBL" id="SOEC01000033">
    <property type="protein sequence ID" value="TDX21845.1"/>
    <property type="molecule type" value="Genomic_DNA"/>
</dbReference>
<feature type="domain" description="Actin-like protein N-terminal" evidence="1">
    <location>
        <begin position="5"/>
        <end position="150"/>
    </location>
</feature>
<comment type="caution">
    <text evidence="3">The sequence shown here is derived from an EMBL/GenBank/DDBJ whole genome shotgun (WGS) entry which is preliminary data.</text>
</comment>
<dbReference type="InterPro" id="IPR049067">
    <property type="entry name" value="MreB-like_C"/>
</dbReference>
<organism evidence="3 4">
    <name type="scientific">Modicisalibacter xianhensis</name>
    <dbReference type="NCBI Taxonomy" id="442341"/>
    <lineage>
        <taxon>Bacteria</taxon>
        <taxon>Pseudomonadati</taxon>
        <taxon>Pseudomonadota</taxon>
        <taxon>Gammaproteobacteria</taxon>
        <taxon>Oceanospirillales</taxon>
        <taxon>Halomonadaceae</taxon>
        <taxon>Modicisalibacter</taxon>
    </lineage>
</organism>
<dbReference type="Proteomes" id="UP000294489">
    <property type="component" value="Unassembled WGS sequence"/>
</dbReference>
<reference evidence="3 4" key="1">
    <citation type="submission" date="2019-03" db="EMBL/GenBank/DDBJ databases">
        <title>Freshwater and sediment microbial communities from various areas in North America, analyzing microbe dynamics in response to fracking.</title>
        <authorList>
            <person name="Lamendella R."/>
        </authorList>
    </citation>
    <scope>NUCLEOTIDE SEQUENCE [LARGE SCALE GENOMIC DNA]</scope>
    <source>
        <strain evidence="3 4">6_TX</strain>
    </source>
</reference>
<protein>
    <submittedName>
        <fullName evidence="3">Plasmid segregation protein ParM</fullName>
    </submittedName>
</protein>
<dbReference type="Pfam" id="PF17989">
    <property type="entry name" value="ALP_N"/>
    <property type="match status" value="1"/>
</dbReference>
<dbReference type="AlphaFoldDB" id="A0A4R8FEC3"/>
<dbReference type="Pfam" id="PF21522">
    <property type="entry name" value="MreB-like_C"/>
    <property type="match status" value="1"/>
</dbReference>
<dbReference type="SUPFAM" id="SSF53067">
    <property type="entry name" value="Actin-like ATPase domain"/>
    <property type="match status" value="2"/>
</dbReference>
<evidence type="ECO:0000313" key="3">
    <source>
        <dbReference type="EMBL" id="TDX21845.1"/>
    </source>
</evidence>
<dbReference type="Gene3D" id="3.30.420.40">
    <property type="match status" value="2"/>
</dbReference>